<evidence type="ECO:0000313" key="2">
    <source>
        <dbReference type="EMBL" id="AHB12080.1"/>
    </source>
</evidence>
<dbReference type="EMBL" id="KF626665">
    <property type="protein sequence ID" value="AHB12080.1"/>
    <property type="molecule type" value="Genomic_DNA"/>
</dbReference>
<accession>V5Q9H9</accession>
<proteinExistence type="predicted"/>
<gene>
    <name evidence="2" type="ORF">Sano_60</name>
</gene>
<name>V5Q9H9_9CAUD</name>
<feature type="region of interest" description="Disordered" evidence="1">
    <location>
        <begin position="61"/>
        <end position="99"/>
    </location>
</feature>
<keyword evidence="3" id="KW-1185">Reference proteome</keyword>
<reference evidence="2 3" key="1">
    <citation type="journal article" date="2014" name="J. Bacteriol.">
        <title>Characterization of novel virulent broad-host-range phages of Xylella fastidiosa and Xanthomonas.</title>
        <authorList>
            <person name="Ahern S.J."/>
            <person name="Das M."/>
            <person name="Bhowmick T.S."/>
            <person name="Young R."/>
            <person name="Gonzalez C.F."/>
        </authorList>
    </citation>
    <scope>NUCLEOTIDE SEQUENCE [LARGE SCALE GENOMIC DNA]</scope>
</reference>
<dbReference type="OrthoDB" id="41145at10239"/>
<organism evidence="2 3">
    <name type="scientific">Xylella phage Sano</name>
    <dbReference type="NCBI Taxonomy" id="1415148"/>
    <lineage>
        <taxon>Viruses</taxon>
        <taxon>Duplodnaviria</taxon>
        <taxon>Heunggongvirae</taxon>
        <taxon>Uroviricota</taxon>
        <taxon>Caudoviricetes</taxon>
        <taxon>Casjensviridae</taxon>
        <taxon>Sanovirus</taxon>
        <taxon>Sanovirus sano</taxon>
        <taxon>Xylella virus Sano</taxon>
    </lineage>
</organism>
<protein>
    <submittedName>
        <fullName evidence="2">Uncharacterized protein</fullName>
    </submittedName>
</protein>
<dbReference type="Proteomes" id="UP000018621">
    <property type="component" value="Segment"/>
</dbReference>
<sequence>MADDKKTTKAAAAGKKLVARVALKGDFDALDGLGTAMQEIQAGQEFTTEDAKLQKQLVDNGYAKSAKDAAKEEDEAPASSGSAPPKVETTDKNDGKKQQ</sequence>
<feature type="compositionally biased region" description="Basic and acidic residues" evidence="1">
    <location>
        <begin position="88"/>
        <end position="99"/>
    </location>
</feature>
<evidence type="ECO:0000313" key="3">
    <source>
        <dbReference type="Proteomes" id="UP000018621"/>
    </source>
</evidence>
<evidence type="ECO:0000256" key="1">
    <source>
        <dbReference type="SAM" id="MobiDB-lite"/>
    </source>
</evidence>